<dbReference type="Proteomes" id="UP000054925">
    <property type="component" value="Unassembled WGS sequence"/>
</dbReference>
<comment type="caution">
    <text evidence="1">The sequence shown here is derived from an EMBL/GenBank/DDBJ whole genome shotgun (WGS) entry which is preliminary data.</text>
</comment>
<gene>
    <name evidence="1" type="ORF">AWB67_02471</name>
</gene>
<protein>
    <submittedName>
        <fullName evidence="1">Uncharacterized protein</fullName>
    </submittedName>
</protein>
<keyword evidence="2" id="KW-1185">Reference proteome</keyword>
<organism evidence="1 2">
    <name type="scientific">Caballeronia terrestris</name>
    <dbReference type="NCBI Taxonomy" id="1226301"/>
    <lineage>
        <taxon>Bacteria</taxon>
        <taxon>Pseudomonadati</taxon>
        <taxon>Pseudomonadota</taxon>
        <taxon>Betaproteobacteria</taxon>
        <taxon>Burkholderiales</taxon>
        <taxon>Burkholderiaceae</taxon>
        <taxon>Caballeronia</taxon>
    </lineage>
</organism>
<sequence>MRIKARGSISPTLPIRSFVVSYDEEEEKLVVCAVNRADIDPFIAGALKAEWPLSSMENQIDDKIARRLGITAFEVLALYNPSLKQHLRITPLEPLDQPPPPESK</sequence>
<proteinExistence type="predicted"/>
<dbReference type="EMBL" id="FCOL02000011">
    <property type="protein sequence ID" value="SAL55221.1"/>
    <property type="molecule type" value="Genomic_DNA"/>
</dbReference>
<evidence type="ECO:0000313" key="2">
    <source>
        <dbReference type="Proteomes" id="UP000054925"/>
    </source>
</evidence>
<dbReference type="AlphaFoldDB" id="A0A158IGJ3"/>
<dbReference type="RefSeq" id="WP_200822215.1">
    <property type="nucleotide sequence ID" value="NZ_FCOL02000011.1"/>
</dbReference>
<evidence type="ECO:0000313" key="1">
    <source>
        <dbReference type="EMBL" id="SAL55221.1"/>
    </source>
</evidence>
<name>A0A158IGJ3_9BURK</name>
<accession>A0A158IGJ3</accession>
<reference evidence="1" key="1">
    <citation type="submission" date="2016-01" db="EMBL/GenBank/DDBJ databases">
        <authorList>
            <person name="Peeters C."/>
        </authorList>
    </citation>
    <scope>NUCLEOTIDE SEQUENCE [LARGE SCALE GENOMIC DNA]</scope>
    <source>
        <strain evidence="1">LMG 22937</strain>
    </source>
</reference>